<dbReference type="AlphaFoldDB" id="A0A1M7CUU4"/>
<keyword evidence="3" id="KW-1185">Reference proteome</keyword>
<dbReference type="EMBL" id="FRBL01000004">
    <property type="protein sequence ID" value="SHL71098.1"/>
    <property type="molecule type" value="Genomic_DNA"/>
</dbReference>
<gene>
    <name evidence="2" type="ORF">SAMN05444266_104490</name>
</gene>
<protein>
    <recommendedName>
        <fullName evidence="1">MoxR-vWA-beta-propeller ternary system domain-containing protein</fullName>
    </recommendedName>
</protein>
<dbReference type="STRING" id="1419482.SAMN05444266_104490"/>
<reference evidence="2 3" key="1">
    <citation type="submission" date="2016-11" db="EMBL/GenBank/DDBJ databases">
        <authorList>
            <person name="Jaros S."/>
            <person name="Januszkiewicz K."/>
            <person name="Wedrychowicz H."/>
        </authorList>
    </citation>
    <scope>NUCLEOTIDE SEQUENCE [LARGE SCALE GENOMIC DNA]</scope>
    <source>
        <strain evidence="2 3">DSM 27406</strain>
    </source>
</reference>
<evidence type="ECO:0000313" key="3">
    <source>
        <dbReference type="Proteomes" id="UP000184420"/>
    </source>
</evidence>
<dbReference type="InterPro" id="IPR045549">
    <property type="entry name" value="bpX4"/>
</dbReference>
<dbReference type="RefSeq" id="WP_073081234.1">
    <property type="nucleotide sequence ID" value="NZ_FRBL01000004.1"/>
</dbReference>
<organism evidence="2 3">
    <name type="scientific">Chitinophaga jiangningensis</name>
    <dbReference type="NCBI Taxonomy" id="1419482"/>
    <lineage>
        <taxon>Bacteria</taxon>
        <taxon>Pseudomonadati</taxon>
        <taxon>Bacteroidota</taxon>
        <taxon>Chitinophagia</taxon>
        <taxon>Chitinophagales</taxon>
        <taxon>Chitinophagaceae</taxon>
        <taxon>Chitinophaga</taxon>
    </lineage>
</organism>
<accession>A0A1M7CUU4</accession>
<dbReference type="Pfam" id="PF19920">
    <property type="entry name" value="bpX4"/>
    <property type="match status" value="1"/>
</dbReference>
<name>A0A1M7CUU4_9BACT</name>
<dbReference type="OrthoDB" id="886582at2"/>
<sequence>MNLAIFITTLIQDGKVSVDTDISPFSADVLQETVTILQSFYHNDVPDMPGTAPAFHADAAIWGATYIYRTAQLFTISSPEDEDITRLLVPFSGAINAATIYSADLSLRYLPDLAGLNKSHATNSKLLEQLQETAAQWPFSSTGMKILAAQVPDSLLQHPSLLAAYADRIIVTRDHGRLRHPKVLQAVVKALDNYQEILWPGFTKP</sequence>
<evidence type="ECO:0000259" key="1">
    <source>
        <dbReference type="Pfam" id="PF19920"/>
    </source>
</evidence>
<feature type="domain" description="MoxR-vWA-beta-propeller ternary system" evidence="1">
    <location>
        <begin position="3"/>
        <end position="202"/>
    </location>
</feature>
<evidence type="ECO:0000313" key="2">
    <source>
        <dbReference type="EMBL" id="SHL71098.1"/>
    </source>
</evidence>
<dbReference type="Proteomes" id="UP000184420">
    <property type="component" value="Unassembled WGS sequence"/>
</dbReference>
<proteinExistence type="predicted"/>